<dbReference type="InParanoid" id="H0EFR2"/>
<feature type="region of interest" description="Disordered" evidence="1">
    <location>
        <begin position="1"/>
        <end position="112"/>
    </location>
</feature>
<evidence type="ECO:0000313" key="3">
    <source>
        <dbReference type="EMBL" id="EHL02526.1"/>
    </source>
</evidence>
<keyword evidence="4" id="KW-1185">Reference proteome</keyword>
<sequence>MARLARGDSGDELPEVTAIVPSSRNTGRRDAKKRAGTVSNSRKVAGGVGEENGIENEATGRGKEKPQNKVDENESQKAKPRKRILKQKTDNPLLRPLTATTASSSEQSIRKTSVKTFLVAEKEIVAGPKKIQITQPEKAKIKSRRKIEESESESDGMSDFVVSDDESVFLIESSEEEVEEVAKTLPRSVRRLVRGRRPVREQTPEDLGGGEESEDDDLVGRIKKLSMGEPEKQRRNEMSSRERPEDLETRTKKEPVMKKKVEDLGLDLDDQFSHRFSPSQTKPKKPSKKAQFTTPPSSPDLKPSKFLSPTKNPPRIPDSPHKPDSNEFWDIDVINDWNNEYSPQKPILPTRPLSDTPGKLLFSPGKKSPSKPDRAAKAAKKAFADTKNALAESFLQELDTQITAGQIATLSASTGGVKIIWSNKLNTTAGRATWKRETLKSATGVTHRHHAAIELASKVIDDEERLLNVVAHEFCHLANFMVSGIKDRPHGKEFKEWAAKVSRVFGARGVEVTTKHGYEIAFFLRKRRQLDLEWENRRLSRDETLSSKKIVHFRSISCRPRPYSIVLEEIMHNNLAHHYHNISK</sequence>
<feature type="compositionally biased region" description="Acidic residues" evidence="1">
    <location>
        <begin position="150"/>
        <end position="160"/>
    </location>
</feature>
<feature type="compositionally biased region" description="Polar residues" evidence="1">
    <location>
        <begin position="98"/>
        <end position="112"/>
    </location>
</feature>
<feature type="compositionally biased region" description="Basic residues" evidence="1">
    <location>
        <begin position="188"/>
        <end position="197"/>
    </location>
</feature>
<dbReference type="GO" id="GO:0006950">
    <property type="term" value="P:response to stress"/>
    <property type="evidence" value="ECO:0007669"/>
    <property type="project" value="UniProtKB-ARBA"/>
</dbReference>
<accession>H0EFR2</accession>
<dbReference type="PANTHER" id="PTHR23099">
    <property type="entry name" value="TRANSCRIPTIONAL REGULATOR"/>
    <property type="match status" value="1"/>
</dbReference>
<feature type="compositionally biased region" description="Acidic residues" evidence="1">
    <location>
        <begin position="208"/>
        <end position="217"/>
    </location>
</feature>
<dbReference type="GO" id="GO:0005634">
    <property type="term" value="C:nucleus"/>
    <property type="evidence" value="ECO:0007669"/>
    <property type="project" value="TreeGrafter"/>
</dbReference>
<dbReference type="EMBL" id="AGUE01000021">
    <property type="protein sequence ID" value="EHL02526.1"/>
    <property type="molecule type" value="Genomic_DNA"/>
</dbReference>
<feature type="region of interest" description="Disordered" evidence="1">
    <location>
        <begin position="132"/>
        <end position="160"/>
    </location>
</feature>
<proteinExistence type="predicted"/>
<evidence type="ECO:0000259" key="2">
    <source>
        <dbReference type="SMART" id="SM00731"/>
    </source>
</evidence>
<gene>
    <name evidence="3" type="ORF">M7I_1318</name>
</gene>
<feature type="compositionally biased region" description="Basic and acidic residues" evidence="1">
    <location>
        <begin position="229"/>
        <end position="263"/>
    </location>
</feature>
<dbReference type="AlphaFoldDB" id="H0EFR2"/>
<evidence type="ECO:0000313" key="4">
    <source>
        <dbReference type="Proteomes" id="UP000005446"/>
    </source>
</evidence>
<dbReference type="PANTHER" id="PTHR23099:SF0">
    <property type="entry name" value="GERM CELL NUCLEAR ACIDIC PROTEIN"/>
    <property type="match status" value="1"/>
</dbReference>
<feature type="compositionally biased region" description="Basic and acidic residues" evidence="1">
    <location>
        <begin position="58"/>
        <end position="77"/>
    </location>
</feature>
<feature type="region of interest" description="Disordered" evidence="1">
    <location>
        <begin position="180"/>
        <end position="327"/>
    </location>
</feature>
<reference evidence="3 4" key="1">
    <citation type="journal article" date="2012" name="Eukaryot. Cell">
        <title>Genome sequence of the fungus Glarea lozoyensis: the first genome sequence of a species from the Helotiaceae family.</title>
        <authorList>
            <person name="Youssar L."/>
            <person name="Gruening B.A."/>
            <person name="Erxleben A."/>
            <person name="Guenther S."/>
            <person name="Huettel W."/>
        </authorList>
    </citation>
    <scope>NUCLEOTIDE SEQUENCE [LARGE SCALE GENOMIC DNA]</scope>
    <source>
        <strain evidence="4">ATCC 74030 / MF5533</strain>
    </source>
</reference>
<comment type="caution">
    <text evidence="3">The sequence shown here is derived from an EMBL/GenBank/DDBJ whole genome shotgun (WGS) entry which is preliminary data.</text>
</comment>
<dbReference type="HOGENOM" id="CLU_012966_3_2_1"/>
<protein>
    <submittedName>
        <fullName evidence="3">Putative HMG box-containing protein C19G7.04</fullName>
    </submittedName>
</protein>
<dbReference type="Proteomes" id="UP000005446">
    <property type="component" value="Unassembled WGS sequence"/>
</dbReference>
<dbReference type="Pfam" id="PF10263">
    <property type="entry name" value="SprT-like"/>
    <property type="match status" value="1"/>
</dbReference>
<organism evidence="3 4">
    <name type="scientific">Glarea lozoyensis (strain ATCC 74030 / MF5533)</name>
    <dbReference type="NCBI Taxonomy" id="1104152"/>
    <lineage>
        <taxon>Eukaryota</taxon>
        <taxon>Fungi</taxon>
        <taxon>Dikarya</taxon>
        <taxon>Ascomycota</taxon>
        <taxon>Pezizomycotina</taxon>
        <taxon>Leotiomycetes</taxon>
        <taxon>Helotiales</taxon>
        <taxon>Helotiaceae</taxon>
        <taxon>Glarea</taxon>
    </lineage>
</organism>
<dbReference type="OrthoDB" id="20772at2759"/>
<dbReference type="SMART" id="SM00731">
    <property type="entry name" value="SprT"/>
    <property type="match status" value="1"/>
</dbReference>
<feature type="domain" description="SprT-like" evidence="2">
    <location>
        <begin position="396"/>
        <end position="548"/>
    </location>
</feature>
<name>H0EFR2_GLAL7</name>
<dbReference type="InterPro" id="IPR006640">
    <property type="entry name" value="SprT-like_domain"/>
</dbReference>
<evidence type="ECO:0000256" key="1">
    <source>
        <dbReference type="SAM" id="MobiDB-lite"/>
    </source>
</evidence>